<evidence type="ECO:0000256" key="4">
    <source>
        <dbReference type="ARBA" id="ARBA00023015"/>
    </source>
</evidence>
<dbReference type="Proteomes" id="UP000694853">
    <property type="component" value="Unplaced"/>
</dbReference>
<keyword evidence="4" id="KW-0805">Transcription regulation</keyword>
<evidence type="ECO:0000256" key="6">
    <source>
        <dbReference type="ARBA" id="ARBA00023163"/>
    </source>
</evidence>
<proteinExistence type="predicted"/>
<dbReference type="InterPro" id="IPR001789">
    <property type="entry name" value="Sig_transdc_resp-reg_receiver"/>
</dbReference>
<name>A0A8B8M1B7_ABRPR</name>
<comment type="subcellular location">
    <subcellularLocation>
        <location evidence="1">Nucleus</location>
    </subcellularLocation>
</comment>
<dbReference type="InterPro" id="IPR017930">
    <property type="entry name" value="Myb_dom"/>
</dbReference>
<dbReference type="InterPro" id="IPR045279">
    <property type="entry name" value="ARR-like"/>
</dbReference>
<dbReference type="SUPFAM" id="SSF46689">
    <property type="entry name" value="Homeodomain-like"/>
    <property type="match status" value="1"/>
</dbReference>
<evidence type="ECO:0000256" key="7">
    <source>
        <dbReference type="ARBA" id="ARBA00023242"/>
    </source>
</evidence>
<evidence type="ECO:0000256" key="9">
    <source>
        <dbReference type="SAM" id="MobiDB-lite"/>
    </source>
</evidence>
<dbReference type="KEGG" id="aprc:113870048"/>
<dbReference type="SUPFAM" id="SSF52172">
    <property type="entry name" value="CheY-like"/>
    <property type="match status" value="1"/>
</dbReference>
<organism evidence="12 13">
    <name type="scientific">Abrus precatorius</name>
    <name type="common">Indian licorice</name>
    <name type="synonym">Glycine abrus</name>
    <dbReference type="NCBI Taxonomy" id="3816"/>
    <lineage>
        <taxon>Eukaryota</taxon>
        <taxon>Viridiplantae</taxon>
        <taxon>Streptophyta</taxon>
        <taxon>Embryophyta</taxon>
        <taxon>Tracheophyta</taxon>
        <taxon>Spermatophyta</taxon>
        <taxon>Magnoliopsida</taxon>
        <taxon>eudicotyledons</taxon>
        <taxon>Gunneridae</taxon>
        <taxon>Pentapetalae</taxon>
        <taxon>rosids</taxon>
        <taxon>fabids</taxon>
        <taxon>Fabales</taxon>
        <taxon>Fabaceae</taxon>
        <taxon>Papilionoideae</taxon>
        <taxon>50 kb inversion clade</taxon>
        <taxon>NPAAA clade</taxon>
        <taxon>indigoferoid/millettioid clade</taxon>
        <taxon>Abreae</taxon>
        <taxon>Abrus</taxon>
    </lineage>
</organism>
<accession>A0A8B8M1B7</accession>
<dbReference type="RefSeq" id="XP_027362446.1">
    <property type="nucleotide sequence ID" value="XM_027506645.1"/>
</dbReference>
<dbReference type="FunFam" id="1.10.10.60:FF:000007">
    <property type="entry name" value="Two-component response regulator"/>
    <property type="match status" value="1"/>
</dbReference>
<dbReference type="InterPro" id="IPR006447">
    <property type="entry name" value="Myb_dom_plants"/>
</dbReference>
<dbReference type="Pfam" id="PF00249">
    <property type="entry name" value="Myb_DNA-binding"/>
    <property type="match status" value="1"/>
</dbReference>
<keyword evidence="12" id="KW-1185">Reference proteome</keyword>
<evidence type="ECO:0000259" key="11">
    <source>
        <dbReference type="PROSITE" id="PS51294"/>
    </source>
</evidence>
<dbReference type="PANTHER" id="PTHR43874">
    <property type="entry name" value="TWO-COMPONENT RESPONSE REGULATOR"/>
    <property type="match status" value="1"/>
</dbReference>
<keyword evidence="2" id="KW-0597">Phosphoprotein</keyword>
<sequence>MEDESSVVNYVPPFARGLNVLLVNHDTLSLMYLSSLLQQYTFNVTATDKVSEAVSMICTHEDRFKLVMVKVNIPAIDAFSFLNLLHQKDIPVIFISSEGFDDVIGRELAKGSCYFLEEPILLNDFKCLWQHVYSSKPTSAMEAQNANKLMTTQCEAGGSYGERKEDDNESKEREKGGEVWSSPMKFESHYCIAKETEERREHKVGYARKKRVVWTPELHLKFTKAVALLGNKNARPKAILNLMNVPDLTSRQISSHMQCEKHWKNVLKITAELATGSPASTASINVSKKQDQLVMNYSENHESYFHKVQKALINPSFAHEFPTGLANNGSQNLGDTVGNPLPDASMDQTETAYDDIIEMLEKDCDTNNCFGNEINPDDVEQYSEMLRTILENS</sequence>
<keyword evidence="7" id="KW-0539">Nucleus</keyword>
<dbReference type="InterPro" id="IPR011006">
    <property type="entry name" value="CheY-like_superfamily"/>
</dbReference>
<reference evidence="13" key="2">
    <citation type="submission" date="2025-08" db="UniProtKB">
        <authorList>
            <consortium name="RefSeq"/>
        </authorList>
    </citation>
    <scope>IDENTIFICATION</scope>
    <source>
        <tissue evidence="13">Young leaves</tissue>
    </source>
</reference>
<dbReference type="SMART" id="SM00448">
    <property type="entry name" value="REC"/>
    <property type="match status" value="1"/>
</dbReference>
<feature type="domain" description="Response regulatory" evidence="10">
    <location>
        <begin position="19"/>
        <end position="133"/>
    </location>
</feature>
<feature type="region of interest" description="Disordered" evidence="9">
    <location>
        <begin position="156"/>
        <end position="178"/>
    </location>
</feature>
<feature type="compositionally biased region" description="Basic and acidic residues" evidence="9">
    <location>
        <begin position="161"/>
        <end position="177"/>
    </location>
</feature>
<dbReference type="OrthoDB" id="1427694at2759"/>
<dbReference type="InterPro" id="IPR001005">
    <property type="entry name" value="SANT/Myb"/>
</dbReference>
<feature type="region of interest" description="Disordered" evidence="9">
    <location>
        <begin position="328"/>
        <end position="347"/>
    </location>
</feature>
<evidence type="ECO:0000256" key="2">
    <source>
        <dbReference type="ARBA" id="ARBA00022553"/>
    </source>
</evidence>
<dbReference type="AlphaFoldDB" id="A0A8B8M1B7"/>
<dbReference type="PROSITE" id="PS51294">
    <property type="entry name" value="HTH_MYB"/>
    <property type="match status" value="1"/>
</dbReference>
<dbReference type="GO" id="GO:0005634">
    <property type="term" value="C:nucleus"/>
    <property type="evidence" value="ECO:0007669"/>
    <property type="project" value="UniProtKB-SubCell"/>
</dbReference>
<evidence type="ECO:0000256" key="3">
    <source>
        <dbReference type="ARBA" id="ARBA00023012"/>
    </source>
</evidence>
<evidence type="ECO:0000256" key="8">
    <source>
        <dbReference type="PROSITE-ProRule" id="PRU00169"/>
    </source>
</evidence>
<keyword evidence="6" id="KW-0804">Transcription</keyword>
<evidence type="ECO:0000259" key="10">
    <source>
        <dbReference type="PROSITE" id="PS50110"/>
    </source>
</evidence>
<dbReference type="GO" id="GO:0000160">
    <property type="term" value="P:phosphorelay signal transduction system"/>
    <property type="evidence" value="ECO:0007669"/>
    <property type="project" value="UniProtKB-KW"/>
</dbReference>
<gene>
    <name evidence="13" type="primary">LOC113870048</name>
</gene>
<dbReference type="GO" id="GO:0003677">
    <property type="term" value="F:DNA binding"/>
    <property type="evidence" value="ECO:0007669"/>
    <property type="project" value="InterPro"/>
</dbReference>
<dbReference type="Gene3D" id="1.10.10.60">
    <property type="entry name" value="Homeodomain-like"/>
    <property type="match status" value="1"/>
</dbReference>
<evidence type="ECO:0000256" key="5">
    <source>
        <dbReference type="ARBA" id="ARBA00023159"/>
    </source>
</evidence>
<dbReference type="GO" id="GO:0009736">
    <property type="term" value="P:cytokinin-activated signaling pathway"/>
    <property type="evidence" value="ECO:0007669"/>
    <property type="project" value="InterPro"/>
</dbReference>
<dbReference type="PANTHER" id="PTHR43874:SF87">
    <property type="entry name" value="HTH MYB-TYPE DOMAIN-CONTAINING PROTEIN"/>
    <property type="match status" value="1"/>
</dbReference>
<feature type="domain" description="HTH myb-type" evidence="11">
    <location>
        <begin position="208"/>
        <end position="271"/>
    </location>
</feature>
<dbReference type="Pfam" id="PF00072">
    <property type="entry name" value="Response_reg"/>
    <property type="match status" value="1"/>
</dbReference>
<dbReference type="GeneID" id="113870048"/>
<keyword evidence="3" id="KW-0902">Two-component regulatory system</keyword>
<protein>
    <submittedName>
        <fullName evidence="13">Two-component response regulator-like APRR6</fullName>
    </submittedName>
</protein>
<keyword evidence="5" id="KW-0010">Activator</keyword>
<dbReference type="PROSITE" id="PS50110">
    <property type="entry name" value="RESPONSE_REGULATORY"/>
    <property type="match status" value="1"/>
</dbReference>
<reference evidence="12" key="1">
    <citation type="journal article" date="2019" name="Toxins">
        <title>Detection of Abrin-Like and Prepropulchellin-Like Toxin Genes and Transcripts Using Whole Genome Sequencing and Full-Length Transcript Sequencing of Abrus precatorius.</title>
        <authorList>
            <person name="Hovde B.T."/>
            <person name="Daligault H.E."/>
            <person name="Hanschen E.R."/>
            <person name="Kunde Y.A."/>
            <person name="Johnson M.B."/>
            <person name="Starkenburg S.R."/>
            <person name="Johnson S.L."/>
        </authorList>
    </citation>
    <scope>NUCLEOTIDE SEQUENCE [LARGE SCALE GENOMIC DNA]</scope>
</reference>
<evidence type="ECO:0000313" key="12">
    <source>
        <dbReference type="Proteomes" id="UP000694853"/>
    </source>
</evidence>
<dbReference type="NCBIfam" id="TIGR01557">
    <property type="entry name" value="myb_SHAQKYF"/>
    <property type="match status" value="1"/>
</dbReference>
<evidence type="ECO:0000256" key="1">
    <source>
        <dbReference type="ARBA" id="ARBA00004123"/>
    </source>
</evidence>
<dbReference type="InterPro" id="IPR009057">
    <property type="entry name" value="Homeodomain-like_sf"/>
</dbReference>
<dbReference type="Gene3D" id="3.40.50.2300">
    <property type="match status" value="1"/>
</dbReference>
<comment type="caution">
    <text evidence="8">Lacks conserved residue(s) required for the propagation of feature annotation.</text>
</comment>
<evidence type="ECO:0000313" key="13">
    <source>
        <dbReference type="RefSeq" id="XP_027362446.1"/>
    </source>
</evidence>